<dbReference type="InterPro" id="IPR011990">
    <property type="entry name" value="TPR-like_helical_dom_sf"/>
</dbReference>
<protein>
    <submittedName>
        <fullName evidence="8">Anaphase-promoting complex</fullName>
    </submittedName>
</protein>
<keyword evidence="2" id="KW-0677">Repeat</keyword>
<feature type="repeat" description="TPR" evidence="7">
    <location>
        <begin position="480"/>
        <end position="513"/>
    </location>
</feature>
<evidence type="ECO:0000256" key="4">
    <source>
        <dbReference type="ARBA" id="ARBA00022786"/>
    </source>
</evidence>
<sequence>MNLEKLRSVVRDALGKHLYSSAIFFADKLVTVSGAAASDVYLLAQAYYLSKQYQRALHLLRQEHLLTADDRFKYLAARCLAELKEWDECLVMLGDDESLAEQSGQASEGESMELNGEGREINIVAANCLLRGRAFEALDNRTKALFWYKATLRADPYCYEAFEHLFDNRMLSADAEAKLLDSLKFPAEDRWLALLYQCKSVKFGQRLFEERAVELERSADDAPSTSGSDGWGLRGNGDLLACRADNLYHRAEYQQCYDLTKSVLERDPYHLACMPVHVAAALELRRKNELFLLAHKLVQEYPQKAVAWFAVGAYYSCIRNYDSARRYFAKSTSLDSSFAPAWLGFGNAFAAQDESDQAMAAYRTAARLFPGCHLPSLCIGIEYQKTNNLNLAEQFLKDAQKLCPQDPLIYNELGVLSYRNKDHRKAESWLRKALSLAPEPLTDAWEATCVNLGHALRKQRKYAEAIDWYDKALGLCPRSASTYAALGYTHHLMDQLTLAIEYYHKALGLKADDTFTAEMLTRALEDEGARFGMGGGEEFL</sequence>
<dbReference type="Proteomes" id="UP000054558">
    <property type="component" value="Unassembled WGS sequence"/>
</dbReference>
<dbReference type="PANTHER" id="PTHR12558:SF9">
    <property type="entry name" value="CELL DIVISION CYCLE PROTEIN 16 HOMOLOG"/>
    <property type="match status" value="1"/>
</dbReference>
<dbReference type="PROSITE" id="PS50005">
    <property type="entry name" value="TPR"/>
    <property type="match status" value="5"/>
</dbReference>
<dbReference type="Pfam" id="PF13414">
    <property type="entry name" value="TPR_11"/>
    <property type="match status" value="1"/>
</dbReference>
<accession>A0A1Y1HXB8</accession>
<keyword evidence="5 7" id="KW-0802">TPR repeat</keyword>
<dbReference type="PANTHER" id="PTHR12558">
    <property type="entry name" value="CELL DIVISION CYCLE 16,23,27"/>
    <property type="match status" value="1"/>
</dbReference>
<evidence type="ECO:0000313" key="8">
    <source>
        <dbReference type="EMBL" id="GAQ81809.1"/>
    </source>
</evidence>
<name>A0A1Y1HXB8_KLENI</name>
<dbReference type="Pfam" id="PF13181">
    <property type="entry name" value="TPR_8"/>
    <property type="match status" value="1"/>
</dbReference>
<keyword evidence="4" id="KW-0833">Ubl conjugation pathway</keyword>
<dbReference type="GO" id="GO:0031145">
    <property type="term" value="P:anaphase-promoting complex-dependent catabolic process"/>
    <property type="evidence" value="ECO:0000318"/>
    <property type="project" value="GO_Central"/>
</dbReference>
<organism evidence="8 9">
    <name type="scientific">Klebsormidium nitens</name>
    <name type="common">Green alga</name>
    <name type="synonym">Ulothrix nitens</name>
    <dbReference type="NCBI Taxonomy" id="105231"/>
    <lineage>
        <taxon>Eukaryota</taxon>
        <taxon>Viridiplantae</taxon>
        <taxon>Streptophyta</taxon>
        <taxon>Klebsormidiophyceae</taxon>
        <taxon>Klebsormidiales</taxon>
        <taxon>Klebsormidiaceae</taxon>
        <taxon>Klebsormidium</taxon>
    </lineage>
</organism>
<evidence type="ECO:0000313" key="9">
    <source>
        <dbReference type="Proteomes" id="UP000054558"/>
    </source>
</evidence>
<dbReference type="Pfam" id="PF13432">
    <property type="entry name" value="TPR_16"/>
    <property type="match status" value="1"/>
</dbReference>
<evidence type="ECO:0000256" key="2">
    <source>
        <dbReference type="ARBA" id="ARBA00022737"/>
    </source>
</evidence>
<dbReference type="GO" id="GO:0051301">
    <property type="term" value="P:cell division"/>
    <property type="evidence" value="ECO:0000318"/>
    <property type="project" value="GO_Central"/>
</dbReference>
<dbReference type="SUPFAM" id="SSF48452">
    <property type="entry name" value="TPR-like"/>
    <property type="match status" value="2"/>
</dbReference>
<dbReference type="Pfam" id="PF12895">
    <property type="entry name" value="ANAPC3"/>
    <property type="match status" value="1"/>
</dbReference>
<keyword evidence="9" id="KW-1185">Reference proteome</keyword>
<dbReference type="AlphaFoldDB" id="A0A1Y1HXB8"/>
<dbReference type="Gene3D" id="1.25.40.10">
    <property type="entry name" value="Tetratricopeptide repeat domain"/>
    <property type="match status" value="1"/>
</dbReference>
<evidence type="ECO:0000256" key="5">
    <source>
        <dbReference type="ARBA" id="ARBA00022803"/>
    </source>
</evidence>
<reference evidence="8 9" key="1">
    <citation type="journal article" date="2014" name="Nat. Commun.">
        <title>Klebsormidium flaccidum genome reveals primary factors for plant terrestrial adaptation.</title>
        <authorList>
            <person name="Hori K."/>
            <person name="Maruyama F."/>
            <person name="Fujisawa T."/>
            <person name="Togashi T."/>
            <person name="Yamamoto N."/>
            <person name="Seo M."/>
            <person name="Sato S."/>
            <person name="Yamada T."/>
            <person name="Mori H."/>
            <person name="Tajima N."/>
            <person name="Moriyama T."/>
            <person name="Ikeuchi M."/>
            <person name="Watanabe M."/>
            <person name="Wada H."/>
            <person name="Kobayashi K."/>
            <person name="Saito M."/>
            <person name="Masuda T."/>
            <person name="Sasaki-Sekimoto Y."/>
            <person name="Mashiguchi K."/>
            <person name="Awai K."/>
            <person name="Shimojima M."/>
            <person name="Masuda S."/>
            <person name="Iwai M."/>
            <person name="Nobusawa T."/>
            <person name="Narise T."/>
            <person name="Kondo S."/>
            <person name="Saito H."/>
            <person name="Sato R."/>
            <person name="Murakawa M."/>
            <person name="Ihara Y."/>
            <person name="Oshima-Yamada Y."/>
            <person name="Ohtaka K."/>
            <person name="Satoh M."/>
            <person name="Sonobe K."/>
            <person name="Ishii M."/>
            <person name="Ohtani R."/>
            <person name="Kanamori-Sato M."/>
            <person name="Honoki R."/>
            <person name="Miyazaki D."/>
            <person name="Mochizuki H."/>
            <person name="Umetsu J."/>
            <person name="Higashi K."/>
            <person name="Shibata D."/>
            <person name="Kamiya Y."/>
            <person name="Sato N."/>
            <person name="Nakamura Y."/>
            <person name="Tabata S."/>
            <person name="Ida S."/>
            <person name="Kurokawa K."/>
            <person name="Ohta H."/>
        </authorList>
    </citation>
    <scope>NUCLEOTIDE SEQUENCE [LARGE SCALE GENOMIC DNA]</scope>
    <source>
        <strain evidence="8 9">NIES-2285</strain>
    </source>
</reference>
<evidence type="ECO:0000256" key="7">
    <source>
        <dbReference type="PROSITE-ProRule" id="PRU00339"/>
    </source>
</evidence>
<feature type="repeat" description="TPR" evidence="7">
    <location>
        <begin position="407"/>
        <end position="440"/>
    </location>
</feature>
<evidence type="ECO:0000256" key="1">
    <source>
        <dbReference type="ARBA" id="ARBA00022618"/>
    </source>
</evidence>
<dbReference type="SMART" id="SM00028">
    <property type="entry name" value="TPR"/>
    <property type="match status" value="9"/>
</dbReference>
<dbReference type="GO" id="GO:0045842">
    <property type="term" value="P:positive regulation of mitotic metaphase/anaphase transition"/>
    <property type="evidence" value="ECO:0000318"/>
    <property type="project" value="GO_Central"/>
</dbReference>
<evidence type="ECO:0000256" key="3">
    <source>
        <dbReference type="ARBA" id="ARBA00022776"/>
    </source>
</evidence>
<feature type="repeat" description="TPR" evidence="7">
    <location>
        <begin position="339"/>
        <end position="372"/>
    </location>
</feature>
<feature type="repeat" description="TPR" evidence="7">
    <location>
        <begin position="446"/>
        <end position="479"/>
    </location>
</feature>
<evidence type="ECO:0000256" key="6">
    <source>
        <dbReference type="ARBA" id="ARBA00023306"/>
    </source>
</evidence>
<dbReference type="GO" id="GO:0016567">
    <property type="term" value="P:protein ubiquitination"/>
    <property type="evidence" value="ECO:0000318"/>
    <property type="project" value="GO_Central"/>
</dbReference>
<dbReference type="OMA" id="DPFHNNA"/>
<gene>
    <name evidence="8" type="ORF">KFL_000910280</name>
</gene>
<keyword evidence="3" id="KW-0498">Mitosis</keyword>
<feature type="repeat" description="TPR" evidence="7">
    <location>
        <begin position="305"/>
        <end position="338"/>
    </location>
</feature>
<proteinExistence type="predicted"/>
<keyword evidence="6" id="KW-0131">Cell cycle</keyword>
<dbReference type="InterPro" id="IPR019734">
    <property type="entry name" value="TPR_rpt"/>
</dbReference>
<dbReference type="STRING" id="105231.A0A1Y1HXB8"/>
<dbReference type="GO" id="GO:0005680">
    <property type="term" value="C:anaphase-promoting complex"/>
    <property type="evidence" value="ECO:0000318"/>
    <property type="project" value="GO_Central"/>
</dbReference>
<dbReference type="OrthoDB" id="10006270at2759"/>
<dbReference type="GO" id="GO:0005737">
    <property type="term" value="C:cytoplasm"/>
    <property type="evidence" value="ECO:0000318"/>
    <property type="project" value="GO_Central"/>
</dbReference>
<keyword evidence="1" id="KW-0132">Cell division</keyword>
<dbReference type="EMBL" id="DF237040">
    <property type="protein sequence ID" value="GAQ81809.1"/>
    <property type="molecule type" value="Genomic_DNA"/>
</dbReference>